<dbReference type="InterPro" id="IPR000157">
    <property type="entry name" value="TIR_dom"/>
</dbReference>
<evidence type="ECO:0000313" key="7">
    <source>
        <dbReference type="EMBL" id="GLT24303.1"/>
    </source>
</evidence>
<keyword evidence="3 4" id="KW-0443">Lipid metabolism</keyword>
<sequence length="458" mass="49886">MLGSGGVKTLAYVGALAVLEEAGIEFASISACSAGSLIGALVATGLPMREVQARVEAVDLRRLLGKPSLPGPLRYVSWLRWPFAPYDSDAVVQIMEDLIGPGKTFGEMAIPFATAGIDLLSKQLLVYASETHADMKVTEAVRIAVGIPLFFPPHEAGGRVVVDAAIATHCPIWMVGRFDDEYPIVALQPADAPVTTPPQGIGRFIKTIVGAGVASRDHYLIDEIPRARLIEVPVFDLEMEQFDAAQTRKPYLFEAGRRAATACLRDWGNDLSGERRRAQTGSRPADRIHDERAVMTASAMMRGFANRLSRISRSQLFISYSHRDKAWLDVVKAPLEPYVELRGLQVWDDTRIEAGEMWRDAIDRALASTRVALLLVSPGFLASPFIRREELGFFLEAAARYAVKVRWVLLSAIGDAPNPVGHIQAMHDMATPLDALSAPDLVRALAAIARQLAADLDG</sequence>
<reference evidence="8" key="1">
    <citation type="journal article" date="2019" name="Int. J. Syst. Evol. Microbiol.">
        <title>The Global Catalogue of Microorganisms (GCM) 10K type strain sequencing project: providing services to taxonomists for standard genome sequencing and annotation.</title>
        <authorList>
            <consortium name="The Broad Institute Genomics Platform"/>
            <consortium name="The Broad Institute Genome Sequencing Center for Infectious Disease"/>
            <person name="Wu L."/>
            <person name="Ma J."/>
        </authorList>
    </citation>
    <scope>NUCLEOTIDE SEQUENCE [LARGE SCALE GENOMIC DNA]</scope>
    <source>
        <strain evidence="8">NBRC 102407</strain>
    </source>
</reference>
<accession>A0ABQ6FFC4</accession>
<keyword evidence="8" id="KW-1185">Reference proteome</keyword>
<dbReference type="InterPro" id="IPR016035">
    <property type="entry name" value="Acyl_Trfase/lysoPLipase"/>
</dbReference>
<proteinExistence type="predicted"/>
<feature type="domain" description="PNPLA" evidence="6">
    <location>
        <begin position="1"/>
        <end position="176"/>
    </location>
</feature>
<dbReference type="Pfam" id="PF01734">
    <property type="entry name" value="Patatin"/>
    <property type="match status" value="1"/>
</dbReference>
<feature type="active site" description="Nucleophile" evidence="4">
    <location>
        <position position="33"/>
    </location>
</feature>
<dbReference type="SUPFAM" id="SSF52151">
    <property type="entry name" value="FabD/lysophospholipase-like"/>
    <property type="match status" value="1"/>
</dbReference>
<evidence type="ECO:0000256" key="4">
    <source>
        <dbReference type="PROSITE-ProRule" id="PRU01161"/>
    </source>
</evidence>
<evidence type="ECO:0000259" key="6">
    <source>
        <dbReference type="PROSITE" id="PS51635"/>
    </source>
</evidence>
<dbReference type="InterPro" id="IPR035897">
    <property type="entry name" value="Toll_tir_struct_dom_sf"/>
</dbReference>
<dbReference type="EMBL" id="BSPX01000083">
    <property type="protein sequence ID" value="GLT24303.1"/>
    <property type="molecule type" value="Genomic_DNA"/>
</dbReference>
<dbReference type="InterPro" id="IPR050301">
    <property type="entry name" value="NTE"/>
</dbReference>
<dbReference type="Gene3D" id="3.40.50.10140">
    <property type="entry name" value="Toll/interleukin-1 receptor homology (TIR) domain"/>
    <property type="match status" value="1"/>
</dbReference>
<name>A0ABQ6FFC4_9RHOO</name>
<dbReference type="PANTHER" id="PTHR14226:SF78">
    <property type="entry name" value="SLR0060 PROTEIN"/>
    <property type="match status" value="1"/>
</dbReference>
<evidence type="ECO:0000256" key="1">
    <source>
        <dbReference type="ARBA" id="ARBA00022801"/>
    </source>
</evidence>
<dbReference type="InterPro" id="IPR002641">
    <property type="entry name" value="PNPLA_dom"/>
</dbReference>
<evidence type="ECO:0008006" key="9">
    <source>
        <dbReference type="Google" id="ProtNLM"/>
    </source>
</evidence>
<dbReference type="PANTHER" id="PTHR14226">
    <property type="entry name" value="NEUROPATHY TARGET ESTERASE/SWISS CHEESE D.MELANOGASTER"/>
    <property type="match status" value="1"/>
</dbReference>
<evidence type="ECO:0000259" key="5">
    <source>
        <dbReference type="PROSITE" id="PS50104"/>
    </source>
</evidence>
<gene>
    <name evidence="7" type="ORF">GCM10007933_37800</name>
</gene>
<dbReference type="Gene3D" id="3.40.1090.10">
    <property type="entry name" value="Cytosolic phospholipase A2 catalytic domain"/>
    <property type="match status" value="2"/>
</dbReference>
<dbReference type="Proteomes" id="UP001157167">
    <property type="component" value="Unassembled WGS sequence"/>
</dbReference>
<dbReference type="Pfam" id="PF13676">
    <property type="entry name" value="TIR_2"/>
    <property type="match status" value="1"/>
</dbReference>
<dbReference type="PROSITE" id="PS51635">
    <property type="entry name" value="PNPLA"/>
    <property type="match status" value="1"/>
</dbReference>
<protein>
    <recommendedName>
        <fullName evidence="9">TIR domain-containing protein</fullName>
    </recommendedName>
</protein>
<feature type="domain" description="TIR" evidence="5">
    <location>
        <begin position="312"/>
        <end position="456"/>
    </location>
</feature>
<comment type="caution">
    <text evidence="4">Lacks conserved residue(s) required for the propagation of feature annotation.</text>
</comment>
<keyword evidence="2 4" id="KW-0442">Lipid degradation</keyword>
<keyword evidence="1 4" id="KW-0378">Hydrolase</keyword>
<organism evidence="7 8">
    <name type="scientific">Zoogloea oryzae</name>
    <dbReference type="NCBI Taxonomy" id="310767"/>
    <lineage>
        <taxon>Bacteria</taxon>
        <taxon>Pseudomonadati</taxon>
        <taxon>Pseudomonadota</taxon>
        <taxon>Betaproteobacteria</taxon>
        <taxon>Rhodocyclales</taxon>
        <taxon>Zoogloeaceae</taxon>
        <taxon>Zoogloea</taxon>
    </lineage>
</organism>
<dbReference type="SUPFAM" id="SSF52200">
    <property type="entry name" value="Toll/Interleukin receptor TIR domain"/>
    <property type="match status" value="1"/>
</dbReference>
<evidence type="ECO:0000256" key="3">
    <source>
        <dbReference type="ARBA" id="ARBA00023098"/>
    </source>
</evidence>
<comment type="caution">
    <text evidence="7">The sequence shown here is derived from an EMBL/GenBank/DDBJ whole genome shotgun (WGS) entry which is preliminary data.</text>
</comment>
<feature type="active site" description="Proton acceptor" evidence="4">
    <location>
        <position position="163"/>
    </location>
</feature>
<evidence type="ECO:0000313" key="8">
    <source>
        <dbReference type="Proteomes" id="UP001157167"/>
    </source>
</evidence>
<dbReference type="PROSITE" id="PS50104">
    <property type="entry name" value="TIR"/>
    <property type="match status" value="1"/>
</dbReference>
<evidence type="ECO:0000256" key="2">
    <source>
        <dbReference type="ARBA" id="ARBA00022963"/>
    </source>
</evidence>